<gene>
    <name evidence="4" type="ORF">ABT57_20190</name>
</gene>
<protein>
    <submittedName>
        <fullName evidence="4">2-haloalkanoic acid dehalogenase</fullName>
    </submittedName>
</protein>
<comment type="cofactor">
    <cofactor evidence="1">
        <name>Mg(2+)</name>
        <dbReference type="ChEBI" id="CHEBI:18420"/>
    </cofactor>
</comment>
<dbReference type="SUPFAM" id="SSF56784">
    <property type="entry name" value="HAD-like"/>
    <property type="match status" value="1"/>
</dbReference>
<dbReference type="Gene3D" id="1.20.120.1600">
    <property type="match status" value="1"/>
</dbReference>
<dbReference type="OrthoDB" id="367448at2"/>
<dbReference type="PANTHER" id="PTHR46470">
    <property type="entry name" value="N-ACYLNEURAMINATE-9-PHOSPHATASE"/>
    <property type="match status" value="1"/>
</dbReference>
<dbReference type="Pfam" id="PF00702">
    <property type="entry name" value="Hydrolase"/>
    <property type="match status" value="1"/>
</dbReference>
<evidence type="ECO:0000313" key="5">
    <source>
        <dbReference type="Proteomes" id="UP000035909"/>
    </source>
</evidence>
<proteinExistence type="predicted"/>
<dbReference type="NCBIfam" id="TIGR01549">
    <property type="entry name" value="HAD-SF-IA-v1"/>
    <property type="match status" value="1"/>
</dbReference>
<keyword evidence="3" id="KW-0460">Magnesium</keyword>
<dbReference type="InterPro" id="IPR051400">
    <property type="entry name" value="HAD-like_hydrolase"/>
</dbReference>
<dbReference type="NCBIfam" id="NF008018">
    <property type="entry name" value="PRK10748.1"/>
    <property type="match status" value="1"/>
</dbReference>
<dbReference type="InterPro" id="IPR036412">
    <property type="entry name" value="HAD-like_sf"/>
</dbReference>
<evidence type="ECO:0000256" key="2">
    <source>
        <dbReference type="ARBA" id="ARBA00022801"/>
    </source>
</evidence>
<dbReference type="GO" id="GO:0016787">
    <property type="term" value="F:hydrolase activity"/>
    <property type="evidence" value="ECO:0007669"/>
    <property type="project" value="UniProtKB-KW"/>
</dbReference>
<dbReference type="SFLD" id="SFLDG01129">
    <property type="entry name" value="C1.5:_HAD__Beta-PGM__Phosphata"/>
    <property type="match status" value="1"/>
</dbReference>
<name>A0A0J1H2S8_9GAMM</name>
<dbReference type="SFLD" id="SFLDS00003">
    <property type="entry name" value="Haloacid_Dehalogenase"/>
    <property type="match status" value="1"/>
</dbReference>
<dbReference type="PATRIC" id="fig|320778.3.peg.4341"/>
<sequence length="248" mass="27355">MQFYRSISLPKALTFDLDDTLYDNRPVIRRAEQAMHDWLAAEHPASRGVGLARWKSLKLALADADPLLHHDVTRWRFELLKIGFMQLGYAQRRAEQAAAEGLDVVLAVRNQVDIPAETHRVLGLLAAHLPLVAITNGNVDVEKIGLAGYFDVVLRAGPDGLAKPEPDLFAKATRHLGLAPGEILHVGDHLVTDVGGAKRHGMMACWFNDQQRVLGQEPRAKWLPDVEICQLSQLLALALPSTGCHPEP</sequence>
<comment type="caution">
    <text evidence="4">The sequence shown here is derived from an EMBL/GenBank/DDBJ whole genome shotgun (WGS) entry which is preliminary data.</text>
</comment>
<dbReference type="STRING" id="320778.ABT57_20190"/>
<dbReference type="Gene3D" id="3.40.50.1000">
    <property type="entry name" value="HAD superfamily/HAD-like"/>
    <property type="match status" value="1"/>
</dbReference>
<dbReference type="PANTHER" id="PTHR46470:SF4">
    <property type="entry name" value="5-AMINO-6-(5-PHOSPHO-D-RIBITYLAMINO)URACIL PHOSPHATASE YIGB"/>
    <property type="match status" value="1"/>
</dbReference>
<dbReference type="AlphaFoldDB" id="A0A0J1H2S8"/>
<evidence type="ECO:0000256" key="1">
    <source>
        <dbReference type="ARBA" id="ARBA00001946"/>
    </source>
</evidence>
<keyword evidence="5" id="KW-1185">Reference proteome</keyword>
<dbReference type="GO" id="GO:0009231">
    <property type="term" value="P:riboflavin biosynthetic process"/>
    <property type="evidence" value="ECO:0007669"/>
    <property type="project" value="TreeGrafter"/>
</dbReference>
<keyword evidence="2" id="KW-0378">Hydrolase</keyword>
<dbReference type="EMBL" id="LDOU01000023">
    <property type="protein sequence ID" value="KLV06081.1"/>
    <property type="molecule type" value="Genomic_DNA"/>
</dbReference>
<accession>A0A0J1H2S8</accession>
<dbReference type="PRINTS" id="PR00413">
    <property type="entry name" value="HADHALOGNASE"/>
</dbReference>
<dbReference type="RefSeq" id="WP_047887060.1">
    <property type="nucleotide sequence ID" value="NZ_CP071325.1"/>
</dbReference>
<reference evidence="4 5" key="1">
    <citation type="submission" date="2015-05" db="EMBL/GenBank/DDBJ databases">
        <title>Photobacterium galathea sp. nov.</title>
        <authorList>
            <person name="Machado H."/>
            <person name="Gram L."/>
        </authorList>
    </citation>
    <scope>NUCLEOTIDE SEQUENCE [LARGE SCALE GENOMIC DNA]</scope>
    <source>
        <strain evidence="4 5">DSM 22954</strain>
    </source>
</reference>
<evidence type="ECO:0000256" key="3">
    <source>
        <dbReference type="ARBA" id="ARBA00022842"/>
    </source>
</evidence>
<evidence type="ECO:0000313" key="4">
    <source>
        <dbReference type="EMBL" id="KLV06081.1"/>
    </source>
</evidence>
<dbReference type="InterPro" id="IPR023214">
    <property type="entry name" value="HAD_sf"/>
</dbReference>
<organism evidence="4 5">
    <name type="scientific">Photobacterium ganghwense</name>
    <dbReference type="NCBI Taxonomy" id="320778"/>
    <lineage>
        <taxon>Bacteria</taxon>
        <taxon>Pseudomonadati</taxon>
        <taxon>Pseudomonadota</taxon>
        <taxon>Gammaproteobacteria</taxon>
        <taxon>Vibrionales</taxon>
        <taxon>Vibrionaceae</taxon>
        <taxon>Photobacterium</taxon>
    </lineage>
</organism>
<dbReference type="InterPro" id="IPR006439">
    <property type="entry name" value="HAD-SF_hydro_IA"/>
</dbReference>
<dbReference type="Proteomes" id="UP000035909">
    <property type="component" value="Unassembled WGS sequence"/>
</dbReference>